<dbReference type="Gene3D" id="1.20.120.450">
    <property type="entry name" value="dinb family like domain"/>
    <property type="match status" value="1"/>
</dbReference>
<proteinExistence type="predicted"/>
<dbReference type="RefSeq" id="WP_378557344.1">
    <property type="nucleotide sequence ID" value="NZ_JBHSDL010000006.1"/>
</dbReference>
<accession>A0ABV8VDT9</accession>
<evidence type="ECO:0000259" key="1">
    <source>
        <dbReference type="Pfam" id="PF11716"/>
    </source>
</evidence>
<gene>
    <name evidence="2" type="ORF">ACFO5K_06645</name>
</gene>
<keyword evidence="2" id="KW-0413">Isomerase</keyword>
<dbReference type="InterPro" id="IPR017517">
    <property type="entry name" value="Maleyloyr_isom"/>
</dbReference>
<name>A0ABV8VDT9_9NOCA</name>
<dbReference type="GO" id="GO:0016853">
    <property type="term" value="F:isomerase activity"/>
    <property type="evidence" value="ECO:0007669"/>
    <property type="project" value="UniProtKB-KW"/>
</dbReference>
<protein>
    <submittedName>
        <fullName evidence="2">Maleylpyruvate isomerase family mycothiol-dependent enzyme</fullName>
    </submittedName>
</protein>
<reference evidence="3" key="1">
    <citation type="journal article" date="2019" name="Int. J. Syst. Evol. Microbiol.">
        <title>The Global Catalogue of Microorganisms (GCM) 10K type strain sequencing project: providing services to taxonomists for standard genome sequencing and annotation.</title>
        <authorList>
            <consortium name="The Broad Institute Genomics Platform"/>
            <consortium name="The Broad Institute Genome Sequencing Center for Infectious Disease"/>
            <person name="Wu L."/>
            <person name="Ma J."/>
        </authorList>
    </citation>
    <scope>NUCLEOTIDE SEQUENCE [LARGE SCALE GENOMIC DNA]</scope>
    <source>
        <strain evidence="3">IBRC-M 10490</strain>
    </source>
</reference>
<sequence length="210" mass="23055">MTEQHITDEMIWQSVARERTTLVELLRGRPETAWDTPSLCDGWRVRDVVAHLVLATRYTLGSILVGLIRARGNIDRFVRDSAIRHAERTPTADLLAELRAVIDSHVIPIGTAPIDRLMDLLVHGQDIAVPLGVERVMPPAPAQWSLERVWTMGKPFHARERLAGYALSTTDTGWSTGTGTPLAGTAAELLLVATGRVSAAQQIRSASGRR</sequence>
<dbReference type="EMBL" id="JBHSDL010000006">
    <property type="protein sequence ID" value="MFC4373777.1"/>
    <property type="molecule type" value="Genomic_DNA"/>
</dbReference>
<evidence type="ECO:0000313" key="2">
    <source>
        <dbReference type="EMBL" id="MFC4373777.1"/>
    </source>
</evidence>
<dbReference type="Pfam" id="PF11716">
    <property type="entry name" value="MDMPI_N"/>
    <property type="match status" value="1"/>
</dbReference>
<keyword evidence="3" id="KW-1185">Reference proteome</keyword>
<dbReference type="NCBIfam" id="TIGR03083">
    <property type="entry name" value="maleylpyruvate isomerase family mycothiol-dependent enzyme"/>
    <property type="match status" value="1"/>
</dbReference>
<comment type="caution">
    <text evidence="2">The sequence shown here is derived from an EMBL/GenBank/DDBJ whole genome shotgun (WGS) entry which is preliminary data.</text>
</comment>
<dbReference type="InterPro" id="IPR034660">
    <property type="entry name" value="DinB/YfiT-like"/>
</dbReference>
<feature type="domain" description="Mycothiol-dependent maleylpyruvate isomerase metal-binding" evidence="1">
    <location>
        <begin position="16"/>
        <end position="103"/>
    </location>
</feature>
<dbReference type="InterPro" id="IPR024344">
    <property type="entry name" value="MDMPI_metal-binding"/>
</dbReference>
<evidence type="ECO:0000313" key="3">
    <source>
        <dbReference type="Proteomes" id="UP001595844"/>
    </source>
</evidence>
<organism evidence="2 3">
    <name type="scientific">Nocardia halotolerans</name>
    <dbReference type="NCBI Taxonomy" id="1755878"/>
    <lineage>
        <taxon>Bacteria</taxon>
        <taxon>Bacillati</taxon>
        <taxon>Actinomycetota</taxon>
        <taxon>Actinomycetes</taxon>
        <taxon>Mycobacteriales</taxon>
        <taxon>Nocardiaceae</taxon>
        <taxon>Nocardia</taxon>
    </lineage>
</organism>
<dbReference type="Proteomes" id="UP001595844">
    <property type="component" value="Unassembled WGS sequence"/>
</dbReference>
<dbReference type="SUPFAM" id="SSF109854">
    <property type="entry name" value="DinB/YfiT-like putative metalloenzymes"/>
    <property type="match status" value="1"/>
</dbReference>